<organism evidence="2 3">
    <name type="scientific">Oryza sativa subsp. japonica</name>
    <name type="common">Rice</name>
    <dbReference type="NCBI Taxonomy" id="39947"/>
    <lineage>
        <taxon>Eukaryota</taxon>
        <taxon>Viridiplantae</taxon>
        <taxon>Streptophyta</taxon>
        <taxon>Embryophyta</taxon>
        <taxon>Tracheophyta</taxon>
        <taxon>Spermatophyta</taxon>
        <taxon>Magnoliopsida</taxon>
        <taxon>Liliopsida</taxon>
        <taxon>Poales</taxon>
        <taxon>Poaceae</taxon>
        <taxon>BOP clade</taxon>
        <taxon>Oryzoideae</taxon>
        <taxon>Oryzeae</taxon>
        <taxon>Oryzinae</taxon>
        <taxon>Oryza</taxon>
        <taxon>Oryza sativa</taxon>
    </lineage>
</organism>
<dbReference type="Proteomes" id="UP000000763">
    <property type="component" value="Chromosome 1"/>
</dbReference>
<gene>
    <name evidence="2" type="ORF">P0452F10.4</name>
</gene>
<keyword evidence="1" id="KW-0472">Membrane</keyword>
<feature type="transmembrane region" description="Helical" evidence="1">
    <location>
        <begin position="77"/>
        <end position="98"/>
    </location>
</feature>
<evidence type="ECO:0000313" key="3">
    <source>
        <dbReference type="Proteomes" id="UP000000763"/>
    </source>
</evidence>
<sequence>MPRRTPAAAAVHTTRRLSRLPLFSPSSTWERAEAAAADRAGVAAGAPILVVYSSAVACASARLLLGRHARPCTAAPVYLSVAGSLVMILNPLDQYYYYY</sequence>
<protein>
    <submittedName>
        <fullName evidence="2">Uncharacterized protein</fullName>
    </submittedName>
</protein>
<keyword evidence="1" id="KW-0812">Transmembrane</keyword>
<proteinExistence type="predicted"/>
<dbReference type="AlphaFoldDB" id="Q7F783"/>
<feature type="transmembrane region" description="Helical" evidence="1">
    <location>
        <begin position="44"/>
        <end position="65"/>
    </location>
</feature>
<evidence type="ECO:0000313" key="2">
    <source>
        <dbReference type="EMBL" id="BAB78665.1"/>
    </source>
</evidence>
<keyword evidence="1" id="KW-1133">Transmembrane helix</keyword>
<name>Q7F783_ORYSJ</name>
<accession>Q7F783</accession>
<reference evidence="3" key="1">
    <citation type="journal article" date="2005" name="Nature">
        <title>The map-based sequence of the rice genome.</title>
        <authorList>
            <consortium name="International rice genome sequencing project (IRGSP)"/>
            <person name="Matsumoto T."/>
            <person name="Wu J."/>
            <person name="Kanamori H."/>
            <person name="Katayose Y."/>
            <person name="Fujisawa M."/>
            <person name="Namiki N."/>
            <person name="Mizuno H."/>
            <person name="Yamamoto K."/>
            <person name="Antonio B.A."/>
            <person name="Baba T."/>
            <person name="Sakata K."/>
            <person name="Nagamura Y."/>
            <person name="Aoki H."/>
            <person name="Arikawa K."/>
            <person name="Arita K."/>
            <person name="Bito T."/>
            <person name="Chiden Y."/>
            <person name="Fujitsuka N."/>
            <person name="Fukunaka R."/>
            <person name="Hamada M."/>
            <person name="Harada C."/>
            <person name="Hayashi A."/>
            <person name="Hijishita S."/>
            <person name="Honda M."/>
            <person name="Hosokawa S."/>
            <person name="Ichikawa Y."/>
            <person name="Idonuma A."/>
            <person name="Iijima M."/>
            <person name="Ikeda M."/>
            <person name="Ikeno M."/>
            <person name="Ito K."/>
            <person name="Ito S."/>
            <person name="Ito T."/>
            <person name="Ito Y."/>
            <person name="Ito Y."/>
            <person name="Iwabuchi A."/>
            <person name="Kamiya K."/>
            <person name="Karasawa W."/>
            <person name="Kurita K."/>
            <person name="Katagiri S."/>
            <person name="Kikuta A."/>
            <person name="Kobayashi H."/>
            <person name="Kobayashi N."/>
            <person name="Machita K."/>
            <person name="Maehara T."/>
            <person name="Masukawa M."/>
            <person name="Mizubayashi T."/>
            <person name="Mukai Y."/>
            <person name="Nagasaki H."/>
            <person name="Nagata Y."/>
            <person name="Naito S."/>
            <person name="Nakashima M."/>
            <person name="Nakama Y."/>
            <person name="Nakamichi Y."/>
            <person name="Nakamura M."/>
            <person name="Meguro A."/>
            <person name="Negishi M."/>
            <person name="Ohta I."/>
            <person name="Ohta T."/>
            <person name="Okamoto M."/>
            <person name="Ono N."/>
            <person name="Saji S."/>
            <person name="Sakaguchi M."/>
            <person name="Sakai K."/>
            <person name="Shibata M."/>
            <person name="Shimokawa T."/>
            <person name="Song J."/>
            <person name="Takazaki Y."/>
            <person name="Terasawa K."/>
            <person name="Tsugane M."/>
            <person name="Tsuji K."/>
            <person name="Ueda S."/>
            <person name="Waki K."/>
            <person name="Yamagata H."/>
            <person name="Yamamoto M."/>
            <person name="Yamamoto S."/>
            <person name="Yamane H."/>
            <person name="Yoshiki S."/>
            <person name="Yoshihara R."/>
            <person name="Yukawa K."/>
            <person name="Zhong H."/>
            <person name="Yano M."/>
            <person name="Yuan Q."/>
            <person name="Ouyang S."/>
            <person name="Liu J."/>
            <person name="Jones K.M."/>
            <person name="Gansberger K."/>
            <person name="Moffat K."/>
            <person name="Hill J."/>
            <person name="Bera J."/>
            <person name="Fadrosh D."/>
            <person name="Jin S."/>
            <person name="Johri S."/>
            <person name="Kim M."/>
            <person name="Overton L."/>
            <person name="Reardon M."/>
            <person name="Tsitrin T."/>
            <person name="Vuong H."/>
            <person name="Weaver B."/>
            <person name="Ciecko A."/>
            <person name="Tallon L."/>
            <person name="Jackson J."/>
            <person name="Pai G."/>
            <person name="Aken S.V."/>
            <person name="Utterback T."/>
            <person name="Reidmuller S."/>
            <person name="Feldblyum T."/>
            <person name="Hsiao J."/>
            <person name="Zismann V."/>
            <person name="Iobst S."/>
            <person name="de Vazeille A.R."/>
            <person name="Buell C.R."/>
            <person name="Ying K."/>
            <person name="Li Y."/>
            <person name="Lu T."/>
            <person name="Huang Y."/>
            <person name="Zhao Q."/>
            <person name="Feng Q."/>
            <person name="Zhang L."/>
            <person name="Zhu J."/>
            <person name="Weng Q."/>
            <person name="Mu J."/>
            <person name="Lu Y."/>
            <person name="Fan D."/>
            <person name="Liu Y."/>
            <person name="Guan J."/>
            <person name="Zhang Y."/>
            <person name="Yu S."/>
            <person name="Liu X."/>
            <person name="Zhang Y."/>
            <person name="Hong G."/>
            <person name="Han B."/>
            <person name="Choisne N."/>
            <person name="Demange N."/>
            <person name="Orjeda G."/>
            <person name="Samain S."/>
            <person name="Cattolico L."/>
            <person name="Pelletier E."/>
            <person name="Couloux A."/>
            <person name="Segurens B."/>
            <person name="Wincker P."/>
            <person name="D'Hont A."/>
            <person name="Scarpelli C."/>
            <person name="Weissenbach J."/>
            <person name="Salanoubat M."/>
            <person name="Quetier F."/>
            <person name="Yu Y."/>
            <person name="Kim H.R."/>
            <person name="Rambo T."/>
            <person name="Currie J."/>
            <person name="Collura K."/>
            <person name="Luo M."/>
            <person name="Yang T."/>
            <person name="Ammiraju J.S.S."/>
            <person name="Engler F."/>
            <person name="Soderlund C."/>
            <person name="Wing R.A."/>
            <person name="Palmer L.E."/>
            <person name="de la Bastide M."/>
            <person name="Spiegel L."/>
            <person name="Nascimento L."/>
            <person name="Zutavern T."/>
            <person name="O'Shaughnessy A."/>
            <person name="Dike S."/>
            <person name="Dedhia N."/>
            <person name="Preston R."/>
            <person name="Balija V."/>
            <person name="McCombie W.R."/>
            <person name="Chow T."/>
            <person name="Chen H."/>
            <person name="Chung M."/>
            <person name="Chen C."/>
            <person name="Shaw J."/>
            <person name="Wu H."/>
            <person name="Hsiao K."/>
            <person name="Chao Y."/>
            <person name="Chu M."/>
            <person name="Cheng C."/>
            <person name="Hour A."/>
            <person name="Lee P."/>
            <person name="Lin S."/>
            <person name="Lin Y."/>
            <person name="Liou J."/>
            <person name="Liu S."/>
            <person name="Hsing Y."/>
            <person name="Raghuvanshi S."/>
            <person name="Mohanty A."/>
            <person name="Bharti A.K."/>
            <person name="Gaur A."/>
            <person name="Gupta V."/>
            <person name="Kumar D."/>
            <person name="Ravi V."/>
            <person name="Vij S."/>
            <person name="Kapur A."/>
            <person name="Khurana P."/>
            <person name="Khurana P."/>
            <person name="Khurana J.P."/>
            <person name="Tyagi A.K."/>
            <person name="Gaikwad K."/>
            <person name="Singh A."/>
            <person name="Dalal V."/>
            <person name="Srivastava S."/>
            <person name="Dixit A."/>
            <person name="Pal A.K."/>
            <person name="Ghazi I.A."/>
            <person name="Yadav M."/>
            <person name="Pandit A."/>
            <person name="Bhargava A."/>
            <person name="Sureshbabu K."/>
            <person name="Batra K."/>
            <person name="Sharma T.R."/>
            <person name="Mohapatra T."/>
            <person name="Singh N.K."/>
            <person name="Messing J."/>
            <person name="Nelson A.B."/>
            <person name="Fuks G."/>
            <person name="Kavchok S."/>
            <person name="Keizer G."/>
            <person name="Linton E."/>
            <person name="Llaca V."/>
            <person name="Song R."/>
            <person name="Tanyolac B."/>
            <person name="Young S."/>
            <person name="Ho-Il K."/>
            <person name="Hahn J.H."/>
            <person name="Sangsakoo G."/>
            <person name="Vanavichit A."/>
            <person name="de Mattos Luiz.A.T."/>
            <person name="Zimmer P.D."/>
            <person name="Malone G."/>
            <person name="Dellagostin O."/>
            <person name="de Oliveira A.C."/>
            <person name="Bevan M."/>
            <person name="Bancroft I."/>
            <person name="Minx P."/>
            <person name="Cordum H."/>
            <person name="Wilson R."/>
            <person name="Cheng Z."/>
            <person name="Jin W."/>
            <person name="Jiang J."/>
            <person name="Leong S.A."/>
            <person name="Iwama H."/>
            <person name="Gojobori T."/>
            <person name="Itoh T."/>
            <person name="Niimura Y."/>
            <person name="Fujii Y."/>
            <person name="Habara T."/>
            <person name="Sakai H."/>
            <person name="Sato Y."/>
            <person name="Wilson G."/>
            <person name="Kumar K."/>
            <person name="McCouch S."/>
            <person name="Juretic N."/>
            <person name="Hoen D."/>
            <person name="Wright S."/>
            <person name="Bruskiewich R."/>
            <person name="Bureau T."/>
            <person name="Miyao A."/>
            <person name="Hirochika H."/>
            <person name="Nishikawa T."/>
            <person name="Kadowaki K."/>
            <person name="Sugiura M."/>
            <person name="Burr B."/>
            <person name="Sasaki T."/>
        </authorList>
    </citation>
    <scope>NUCLEOTIDE SEQUENCE [LARGE SCALE GENOMIC DNA]</scope>
    <source>
        <strain evidence="3">cv. Nipponbare</strain>
    </source>
</reference>
<reference evidence="3" key="2">
    <citation type="journal article" date="2008" name="Nucleic Acids Res.">
        <title>The rice annotation project database (RAP-DB): 2008 update.</title>
        <authorList>
            <consortium name="The rice annotation project (RAP)"/>
        </authorList>
    </citation>
    <scope>GENOME REANNOTATION</scope>
    <source>
        <strain evidence="3">cv. Nipponbare</strain>
    </source>
</reference>
<dbReference type="EMBL" id="AP003434">
    <property type="protein sequence ID" value="BAB78665.1"/>
    <property type="molecule type" value="Genomic_DNA"/>
</dbReference>
<evidence type="ECO:0000256" key="1">
    <source>
        <dbReference type="SAM" id="Phobius"/>
    </source>
</evidence>